<evidence type="ECO:0000259" key="8">
    <source>
        <dbReference type="PROSITE" id="PS51918"/>
    </source>
</evidence>
<keyword evidence="4 6" id="KW-0408">Iron</keyword>
<keyword evidence="3 6" id="KW-0479">Metal-binding</keyword>
<evidence type="ECO:0000313" key="10">
    <source>
        <dbReference type="Proteomes" id="UP000886891"/>
    </source>
</evidence>
<gene>
    <name evidence="9" type="ORF">IAB14_00895</name>
</gene>
<dbReference type="Pfam" id="PF08497">
    <property type="entry name" value="Radical_SAM_N"/>
    <property type="match status" value="1"/>
</dbReference>
<dbReference type="SFLD" id="SFLDG01082">
    <property type="entry name" value="B12-binding_domain_containing"/>
    <property type="match status" value="1"/>
</dbReference>
<evidence type="ECO:0000256" key="3">
    <source>
        <dbReference type="ARBA" id="ARBA00022723"/>
    </source>
</evidence>
<name>A0A9D1NAQ5_9FIRM</name>
<dbReference type="Pfam" id="PF11842">
    <property type="entry name" value="DUF3362"/>
    <property type="match status" value="1"/>
</dbReference>
<reference evidence="9" key="2">
    <citation type="journal article" date="2021" name="PeerJ">
        <title>Extensive microbial diversity within the chicken gut microbiome revealed by metagenomics and culture.</title>
        <authorList>
            <person name="Gilroy R."/>
            <person name="Ravi A."/>
            <person name="Getino M."/>
            <person name="Pursley I."/>
            <person name="Horton D.L."/>
            <person name="Alikhan N.F."/>
            <person name="Baker D."/>
            <person name="Gharbi K."/>
            <person name="Hall N."/>
            <person name="Watson M."/>
            <person name="Adriaenssens E.M."/>
            <person name="Foster-Nyarko E."/>
            <person name="Jarju S."/>
            <person name="Secka A."/>
            <person name="Antonio M."/>
            <person name="Oren A."/>
            <person name="Chaudhuri R.R."/>
            <person name="La Ragione R."/>
            <person name="Hildebrand F."/>
            <person name="Pallen M.J."/>
        </authorList>
    </citation>
    <scope>NUCLEOTIDE SEQUENCE</scope>
    <source>
        <strain evidence="9">23406</strain>
    </source>
</reference>
<accession>A0A9D1NAQ5</accession>
<dbReference type="InterPro" id="IPR006638">
    <property type="entry name" value="Elp3/MiaA/NifB-like_rSAM"/>
</dbReference>
<protein>
    <submittedName>
        <fullName evidence="9">YgiQ family radical SAM protein</fullName>
    </submittedName>
</protein>
<dbReference type="InterPro" id="IPR023404">
    <property type="entry name" value="rSAM_horseshoe"/>
</dbReference>
<feature type="compositionally biased region" description="Basic residues" evidence="7">
    <location>
        <begin position="584"/>
        <end position="607"/>
    </location>
</feature>
<feature type="domain" description="Radical SAM core" evidence="8">
    <location>
        <begin position="290"/>
        <end position="561"/>
    </location>
</feature>
<keyword evidence="2 6" id="KW-0949">S-adenosyl-L-methionine</keyword>
<dbReference type="HAMAP" id="MF_01251">
    <property type="entry name" value="UPF0313"/>
    <property type="match status" value="1"/>
</dbReference>
<dbReference type="PANTHER" id="PTHR32331">
    <property type="entry name" value="UPF0313 PROTEIN YGIQ"/>
    <property type="match status" value="1"/>
</dbReference>
<dbReference type="NCBIfam" id="TIGR03904">
    <property type="entry name" value="SAM_YgiQ"/>
    <property type="match status" value="1"/>
</dbReference>
<dbReference type="AlphaFoldDB" id="A0A9D1NAQ5"/>
<dbReference type="GO" id="GO:0005506">
    <property type="term" value="F:iron ion binding"/>
    <property type="evidence" value="ECO:0007669"/>
    <property type="project" value="UniProtKB-UniRule"/>
</dbReference>
<dbReference type="PROSITE" id="PS51918">
    <property type="entry name" value="RADICAL_SAM"/>
    <property type="match status" value="1"/>
</dbReference>
<organism evidence="9 10">
    <name type="scientific">Candidatus Stercoripulliclostridium merdipullorum</name>
    <dbReference type="NCBI Taxonomy" id="2840952"/>
    <lineage>
        <taxon>Bacteria</taxon>
        <taxon>Bacillati</taxon>
        <taxon>Bacillota</taxon>
        <taxon>Clostridia</taxon>
        <taxon>Eubacteriales</taxon>
        <taxon>Candidatus Stercoripulliclostridium</taxon>
    </lineage>
</organism>
<evidence type="ECO:0000256" key="7">
    <source>
        <dbReference type="SAM" id="MobiDB-lite"/>
    </source>
</evidence>
<evidence type="ECO:0000256" key="2">
    <source>
        <dbReference type="ARBA" id="ARBA00022691"/>
    </source>
</evidence>
<dbReference type="InterPro" id="IPR024560">
    <property type="entry name" value="UPF0313_C"/>
</dbReference>
<dbReference type="GO" id="GO:0003824">
    <property type="term" value="F:catalytic activity"/>
    <property type="evidence" value="ECO:0007669"/>
    <property type="project" value="InterPro"/>
</dbReference>
<dbReference type="SMART" id="SM00729">
    <property type="entry name" value="Elp3"/>
    <property type="match status" value="1"/>
</dbReference>
<dbReference type="InterPro" id="IPR058240">
    <property type="entry name" value="rSAM_sf"/>
</dbReference>
<feature type="region of interest" description="Disordered" evidence="7">
    <location>
        <begin position="579"/>
        <end position="607"/>
    </location>
</feature>
<keyword evidence="1 6" id="KW-0004">4Fe-4S</keyword>
<evidence type="ECO:0000313" key="9">
    <source>
        <dbReference type="EMBL" id="HIU99652.1"/>
    </source>
</evidence>
<feature type="binding site" evidence="6">
    <location>
        <position position="311"/>
    </location>
    <ligand>
        <name>[4Fe-4S] cluster</name>
        <dbReference type="ChEBI" id="CHEBI:49883"/>
        <note>4Fe-4S-S-AdoMet</note>
    </ligand>
</feature>
<dbReference type="InterPro" id="IPR007197">
    <property type="entry name" value="rSAM"/>
</dbReference>
<dbReference type="SFLD" id="SFLDS00029">
    <property type="entry name" value="Radical_SAM"/>
    <property type="match status" value="1"/>
</dbReference>
<reference evidence="9" key="1">
    <citation type="submission" date="2020-10" db="EMBL/GenBank/DDBJ databases">
        <authorList>
            <person name="Gilroy R."/>
        </authorList>
    </citation>
    <scope>NUCLEOTIDE SEQUENCE</scope>
    <source>
        <strain evidence="9">23406</strain>
    </source>
</reference>
<dbReference type="EMBL" id="DVOH01000011">
    <property type="protein sequence ID" value="HIU99652.1"/>
    <property type="molecule type" value="Genomic_DNA"/>
</dbReference>
<proteinExistence type="inferred from homology"/>
<dbReference type="SUPFAM" id="SSF102114">
    <property type="entry name" value="Radical SAM enzymes"/>
    <property type="match status" value="1"/>
</dbReference>
<dbReference type="Proteomes" id="UP000886891">
    <property type="component" value="Unassembled WGS sequence"/>
</dbReference>
<keyword evidence="5 6" id="KW-0411">Iron-sulfur</keyword>
<comment type="caution">
    <text evidence="9">The sequence shown here is derived from an EMBL/GenBank/DDBJ whole genome shotgun (WGS) entry which is preliminary data.</text>
</comment>
<dbReference type="InterPro" id="IPR013704">
    <property type="entry name" value="UPF0313_N"/>
</dbReference>
<dbReference type="PANTHER" id="PTHR32331:SF0">
    <property type="entry name" value="UPF0313 PROTEIN YGIQ"/>
    <property type="match status" value="1"/>
</dbReference>
<feature type="binding site" evidence="6">
    <location>
        <position position="304"/>
    </location>
    <ligand>
        <name>[4Fe-4S] cluster</name>
        <dbReference type="ChEBI" id="CHEBI:49883"/>
        <note>4Fe-4S-S-AdoMet</note>
    </ligand>
</feature>
<dbReference type="Gene3D" id="3.80.30.20">
    <property type="entry name" value="tm_1862 like domain"/>
    <property type="match status" value="1"/>
</dbReference>
<evidence type="ECO:0000256" key="5">
    <source>
        <dbReference type="ARBA" id="ARBA00023014"/>
    </source>
</evidence>
<evidence type="ECO:0000256" key="1">
    <source>
        <dbReference type="ARBA" id="ARBA00022485"/>
    </source>
</evidence>
<dbReference type="InterPro" id="IPR022946">
    <property type="entry name" value="UPF0313"/>
</dbReference>
<dbReference type="GO" id="GO:0051539">
    <property type="term" value="F:4 iron, 4 sulfur cluster binding"/>
    <property type="evidence" value="ECO:0007669"/>
    <property type="project" value="UniProtKB-KW"/>
</dbReference>
<comment type="similarity">
    <text evidence="6">Belongs to the UPF0313 family.</text>
</comment>
<evidence type="ECO:0000256" key="4">
    <source>
        <dbReference type="ARBA" id="ARBA00023004"/>
    </source>
</evidence>
<evidence type="ECO:0000256" key="6">
    <source>
        <dbReference type="HAMAP-Rule" id="MF_01251"/>
    </source>
</evidence>
<dbReference type="SFLD" id="SFLDG01069">
    <property type="entry name" value="UPF0313"/>
    <property type="match status" value="1"/>
</dbReference>
<comment type="cofactor">
    <cofactor evidence="6">
        <name>[4Fe-4S] cluster</name>
        <dbReference type="ChEBI" id="CHEBI:49883"/>
    </cofactor>
    <text evidence="6">Binds 1 [4Fe-4S] cluster. The cluster is coordinated with 3 cysteines and an exchangeable S-adenosyl-L-methionine.</text>
</comment>
<sequence>MFLPVKRSELADPEHIDFVLISADAYVDHPTFGHALIARLVESLGFSVGIIPQPVSDDDYRVFPTPRYGFLVSGGVVDSMVNNYTASLKKRSDDAYSPGNRAGRRPDRAVTVYTRNLKRLFPGVPVVIGGIEASLRRFAHYDYWSDSVMPSVLVDSGADLLIYGMGEKPIFDIASRLKQGIPLAEIKDVRGTCYLADESRLPELFAEGASALPSWEEVRSDKKQYARAFRRQSRSTDPVSGEILIQKQGKNRYLVANRPQFPLTTAEMDAVYDLPFEREAHPMYEGGIKALEEVKFSVTSHRGCFGSCSFCALNYHQGRRIQKRSIESIVKEVEGFVRDPAFKGNVHDVGGATANFRNPSCDLQERHGVCKDRYCIGSKPCPNLKVDHTEYIDLLRRVRAIPGVKRVFVRSGVRFDYVMYDKDETFLKELIAHHISGQLKVAPEHASDKVLKVMNKAPFAVYEAFYKRYFELNKEMGKEQYLVPYMIASHPGCGLKEAAELTEYLKKIRYMPEQVQDFYPTPSTRSTCIYYTGIDPDTMEEEYVPRTREEKRMQRALLQYRKPENAELLRKAYGILAEEGNKQGGHKKGAQGKKSYGRKNNGKGQKR</sequence>
<feature type="binding site" evidence="6">
    <location>
        <position position="308"/>
    </location>
    <ligand>
        <name>[4Fe-4S] cluster</name>
        <dbReference type="ChEBI" id="CHEBI:49883"/>
        <note>4Fe-4S-S-AdoMet</note>
    </ligand>
</feature>